<evidence type="ECO:0000259" key="9">
    <source>
        <dbReference type="PROSITE" id="PS50929"/>
    </source>
</evidence>
<dbReference type="InterPro" id="IPR039421">
    <property type="entry name" value="Type_1_exporter"/>
</dbReference>
<dbReference type="Pfam" id="PF00664">
    <property type="entry name" value="ABC_membrane"/>
    <property type="match status" value="1"/>
</dbReference>
<comment type="caution">
    <text evidence="10">The sequence shown here is derived from an EMBL/GenBank/DDBJ whole genome shotgun (WGS) entry which is preliminary data.</text>
</comment>
<dbReference type="InterPro" id="IPR017871">
    <property type="entry name" value="ABC_transporter-like_CS"/>
</dbReference>
<dbReference type="InterPro" id="IPR027417">
    <property type="entry name" value="P-loop_NTPase"/>
</dbReference>
<evidence type="ECO:0000313" key="11">
    <source>
        <dbReference type="Proteomes" id="UP001521209"/>
    </source>
</evidence>
<keyword evidence="4 10" id="KW-0067">ATP-binding</keyword>
<keyword evidence="5 7" id="KW-1133">Transmembrane helix</keyword>
<evidence type="ECO:0000256" key="5">
    <source>
        <dbReference type="ARBA" id="ARBA00022989"/>
    </source>
</evidence>
<evidence type="ECO:0000313" key="10">
    <source>
        <dbReference type="EMBL" id="MCF3945346.1"/>
    </source>
</evidence>
<feature type="transmembrane region" description="Helical" evidence="7">
    <location>
        <begin position="180"/>
        <end position="197"/>
    </location>
</feature>
<dbReference type="InterPro" id="IPR003439">
    <property type="entry name" value="ABC_transporter-like_ATP-bd"/>
</dbReference>
<evidence type="ECO:0000256" key="4">
    <source>
        <dbReference type="ARBA" id="ARBA00022840"/>
    </source>
</evidence>
<keyword evidence="2 7" id="KW-0812">Transmembrane</keyword>
<feature type="transmembrane region" description="Helical" evidence="7">
    <location>
        <begin position="43"/>
        <end position="63"/>
    </location>
</feature>
<feature type="transmembrane region" description="Helical" evidence="7">
    <location>
        <begin position="155"/>
        <end position="174"/>
    </location>
</feature>
<name>A0ABS9DRH3_9PROT</name>
<organism evidence="10 11">
    <name type="scientific">Acidiphilium iwatense</name>
    <dbReference type="NCBI Taxonomy" id="768198"/>
    <lineage>
        <taxon>Bacteria</taxon>
        <taxon>Pseudomonadati</taxon>
        <taxon>Pseudomonadota</taxon>
        <taxon>Alphaproteobacteria</taxon>
        <taxon>Acetobacterales</taxon>
        <taxon>Acidocellaceae</taxon>
        <taxon>Acidiphilium</taxon>
    </lineage>
</organism>
<dbReference type="PANTHER" id="PTHR43394:SF7">
    <property type="entry name" value="ABC TRANSPORTER B FAMILY MEMBER 28"/>
    <property type="match status" value="1"/>
</dbReference>
<protein>
    <submittedName>
        <fullName evidence="10">ABC transporter ATP-binding protein/permease</fullName>
    </submittedName>
</protein>
<feature type="domain" description="ABC transmembrane type-1" evidence="9">
    <location>
        <begin position="43"/>
        <end position="324"/>
    </location>
</feature>
<dbReference type="InterPro" id="IPR003593">
    <property type="entry name" value="AAA+_ATPase"/>
</dbReference>
<proteinExistence type="predicted"/>
<feature type="domain" description="ABC transporter" evidence="8">
    <location>
        <begin position="358"/>
        <end position="592"/>
    </location>
</feature>
<dbReference type="PANTHER" id="PTHR43394">
    <property type="entry name" value="ATP-DEPENDENT PERMEASE MDL1, MITOCHONDRIAL"/>
    <property type="match status" value="1"/>
</dbReference>
<reference evidence="10 11" key="1">
    <citation type="submission" date="2022-01" db="EMBL/GenBank/DDBJ databases">
        <authorList>
            <person name="Won M."/>
            <person name="Kim S.-J."/>
            <person name="Kwon S.-W."/>
        </authorList>
    </citation>
    <scope>NUCLEOTIDE SEQUENCE [LARGE SCALE GENOMIC DNA]</scope>
    <source>
        <strain evidence="10 11">KCTC 23505</strain>
    </source>
</reference>
<dbReference type="RefSeq" id="WP_235702579.1">
    <property type="nucleotide sequence ID" value="NZ_JAKGBZ010000001.1"/>
</dbReference>
<evidence type="ECO:0000256" key="1">
    <source>
        <dbReference type="ARBA" id="ARBA00004651"/>
    </source>
</evidence>
<dbReference type="PROSITE" id="PS00211">
    <property type="entry name" value="ABC_TRANSPORTER_1"/>
    <property type="match status" value="1"/>
</dbReference>
<dbReference type="SUPFAM" id="SSF52540">
    <property type="entry name" value="P-loop containing nucleoside triphosphate hydrolases"/>
    <property type="match status" value="1"/>
</dbReference>
<dbReference type="Gene3D" id="3.40.50.300">
    <property type="entry name" value="P-loop containing nucleotide triphosphate hydrolases"/>
    <property type="match status" value="1"/>
</dbReference>
<evidence type="ECO:0000256" key="7">
    <source>
        <dbReference type="SAM" id="Phobius"/>
    </source>
</evidence>
<evidence type="ECO:0000259" key="8">
    <source>
        <dbReference type="PROSITE" id="PS50893"/>
    </source>
</evidence>
<dbReference type="Pfam" id="PF00005">
    <property type="entry name" value="ABC_tran"/>
    <property type="match status" value="1"/>
</dbReference>
<dbReference type="SMART" id="SM00382">
    <property type="entry name" value="AAA"/>
    <property type="match status" value="1"/>
</dbReference>
<dbReference type="InterPro" id="IPR011527">
    <property type="entry name" value="ABC1_TM_dom"/>
</dbReference>
<dbReference type="InterPro" id="IPR036640">
    <property type="entry name" value="ABC1_TM_sf"/>
</dbReference>
<dbReference type="GO" id="GO:0005524">
    <property type="term" value="F:ATP binding"/>
    <property type="evidence" value="ECO:0007669"/>
    <property type="project" value="UniProtKB-KW"/>
</dbReference>
<gene>
    <name evidence="10" type="ORF">L2A60_01430</name>
</gene>
<dbReference type="SUPFAM" id="SSF90123">
    <property type="entry name" value="ABC transporter transmembrane region"/>
    <property type="match status" value="1"/>
</dbReference>
<accession>A0ABS9DRH3</accession>
<dbReference type="PROSITE" id="PS50893">
    <property type="entry name" value="ABC_TRANSPORTER_2"/>
    <property type="match status" value="1"/>
</dbReference>
<keyword evidence="6 7" id="KW-0472">Membrane</keyword>
<keyword evidence="11" id="KW-1185">Reference proteome</keyword>
<dbReference type="Proteomes" id="UP001521209">
    <property type="component" value="Unassembled WGS sequence"/>
</dbReference>
<dbReference type="EMBL" id="JAKGBZ010000001">
    <property type="protein sequence ID" value="MCF3945346.1"/>
    <property type="molecule type" value="Genomic_DNA"/>
</dbReference>
<comment type="subcellular location">
    <subcellularLocation>
        <location evidence="1">Cell membrane</location>
        <topology evidence="1">Multi-pass membrane protein</topology>
    </subcellularLocation>
</comment>
<feature type="transmembrane region" description="Helical" evidence="7">
    <location>
        <begin position="75"/>
        <end position="96"/>
    </location>
</feature>
<evidence type="ECO:0000256" key="6">
    <source>
        <dbReference type="ARBA" id="ARBA00023136"/>
    </source>
</evidence>
<dbReference type="Gene3D" id="1.20.1560.10">
    <property type="entry name" value="ABC transporter type 1, transmembrane domain"/>
    <property type="match status" value="1"/>
</dbReference>
<dbReference type="PROSITE" id="PS50929">
    <property type="entry name" value="ABC_TM1F"/>
    <property type="match status" value="1"/>
</dbReference>
<sequence length="600" mass="64475">MPGLRIVSDEKFVNPPEVAPGTIERRPLRFILRAIGKHKLGHLVIFLSVVTAVGCAVGSQYAIKNMVDVLARHNTGAIWGAFAVLAGLIAADNLSWRVGGWMAARSFVAVTGDLRRTLFDHLLGHAPGYFAERRPGMLAGRISATGNAVFRIESLTAWNVLPPLFGVLGAIGVIATVDPLMGAVLVGVAVVLGLILAKMADAGRSLHHEYATAAATVDGELVDVINNVGVVRAFGASLRERHRFAADVDREMSARRDSLRYLEKLRIFHAVTTAGLTACLLAWALTRWVHGLATPGDVVLIATLGFTVLHGTRDLAVALVEMVQDWARLNDALTSLLVPHDMPDDPSAPALEAPHGGVRFDDIDFDYAGARPVLRRFSLEIAPGERVGLVGRSGSGKTTLLALLQRQYDVERGRILIDGADIASLSRASLADAISVVSQDVQLFHRSVLENIRYGKPGASDREVREAARAAHADAFIETLPDGYKTLVGERGMKLSGGQRQRIAIARAFLRDAPILLLDEATSALDSESEAGVQEALDKLAAGRTVIAVAHRLSTLRDFDRIVVMEDGSIIDDGAPSVLARRPGPYRDLLRHQGLHIIAA</sequence>
<keyword evidence="3" id="KW-0547">Nucleotide-binding</keyword>
<feature type="transmembrane region" description="Helical" evidence="7">
    <location>
        <begin position="265"/>
        <end position="286"/>
    </location>
</feature>
<evidence type="ECO:0000256" key="2">
    <source>
        <dbReference type="ARBA" id="ARBA00022692"/>
    </source>
</evidence>
<evidence type="ECO:0000256" key="3">
    <source>
        <dbReference type="ARBA" id="ARBA00022741"/>
    </source>
</evidence>